<organism evidence="1 2">
    <name type="scientific">Cyberlindnera fabianii</name>
    <name type="common">Yeast</name>
    <name type="synonym">Hansenula fabianii</name>
    <dbReference type="NCBI Taxonomy" id="36022"/>
    <lineage>
        <taxon>Eukaryota</taxon>
        <taxon>Fungi</taxon>
        <taxon>Dikarya</taxon>
        <taxon>Ascomycota</taxon>
        <taxon>Saccharomycotina</taxon>
        <taxon>Saccharomycetes</taxon>
        <taxon>Phaffomycetales</taxon>
        <taxon>Phaffomycetaceae</taxon>
        <taxon>Cyberlindnera</taxon>
    </lineage>
</organism>
<protein>
    <submittedName>
        <fullName evidence="1">Uncharacterized protein</fullName>
    </submittedName>
</protein>
<dbReference type="Proteomes" id="UP000189513">
    <property type="component" value="Unassembled WGS sequence"/>
</dbReference>
<dbReference type="AlphaFoldDB" id="A0A1V2L110"/>
<reference evidence="2" key="1">
    <citation type="journal article" date="2017" name="Genome Announc.">
        <title>Genome sequences of Cyberlindnera fabianii 65, Pichia kudriavzevii 129, and Saccharomyces cerevisiae 131 isolated from fermented masau fruits in Zimbabwe.</title>
        <authorList>
            <person name="van Rijswijck I.M.H."/>
            <person name="Derks M.F.L."/>
            <person name="Abee T."/>
            <person name="de Ridder D."/>
            <person name="Smid E.J."/>
        </authorList>
    </citation>
    <scope>NUCLEOTIDE SEQUENCE [LARGE SCALE GENOMIC DNA]</scope>
    <source>
        <strain evidence="2">65</strain>
    </source>
</reference>
<gene>
    <name evidence="1" type="ORF">BON22_5432</name>
</gene>
<evidence type="ECO:0000313" key="2">
    <source>
        <dbReference type="Proteomes" id="UP000189513"/>
    </source>
</evidence>
<proteinExistence type="predicted"/>
<comment type="caution">
    <text evidence="1">The sequence shown here is derived from an EMBL/GenBank/DDBJ whole genome shotgun (WGS) entry which is preliminary data.</text>
</comment>
<evidence type="ECO:0000313" key="1">
    <source>
        <dbReference type="EMBL" id="ONH64721.1"/>
    </source>
</evidence>
<accession>A0A1V2L110</accession>
<sequence length="75" mass="9120">MSTFNAIRSQAVSRHREVLGENWNLVRLRVVSYKNNLLLNVKTDIEDHQRRFKQDEMDYAHEEQQRANALKWYCR</sequence>
<dbReference type="VEuPathDB" id="FungiDB:BON22_5432"/>
<name>A0A1V2L110_CYBFA</name>
<keyword evidence="2" id="KW-1185">Reference proteome</keyword>
<dbReference type="EMBL" id="MPUK01000018">
    <property type="protein sequence ID" value="ONH64721.1"/>
    <property type="molecule type" value="Genomic_DNA"/>
</dbReference>